<keyword evidence="1" id="KW-1133">Transmembrane helix</keyword>
<gene>
    <name evidence="2" type="ORF">BN1051_01301</name>
</gene>
<keyword evidence="1" id="KW-0812">Transmembrane</keyword>
<dbReference type="PATRIC" id="fig|1461584.3.peg.1284"/>
<sequence>MREGFRALLASVGGILLTLGIIRSITGAWGLGTALLIALVGGTLAAISFFAPFFSHGRGRDKAEGG</sequence>
<evidence type="ECO:0000256" key="1">
    <source>
        <dbReference type="SAM" id="Phobius"/>
    </source>
</evidence>
<keyword evidence="1" id="KW-0472">Membrane</keyword>
<feature type="transmembrane region" description="Helical" evidence="1">
    <location>
        <begin position="34"/>
        <end position="54"/>
    </location>
</feature>
<accession>A0A078MRE4</accession>
<dbReference type="EMBL" id="LN483070">
    <property type="protein sequence ID" value="CEA07967.1"/>
    <property type="molecule type" value="Genomic_DNA"/>
</dbReference>
<organism evidence="2">
    <name type="scientific">Arthrobacter saudimassiliensis</name>
    <dbReference type="NCBI Taxonomy" id="1461584"/>
    <lineage>
        <taxon>Bacteria</taxon>
        <taxon>Bacillati</taxon>
        <taxon>Actinomycetota</taxon>
        <taxon>Actinomycetes</taxon>
        <taxon>Micrococcales</taxon>
        <taxon>Micrococcaceae</taxon>
        <taxon>Arthrobacter</taxon>
    </lineage>
</organism>
<name>A0A078MRE4_9MICC</name>
<proteinExistence type="predicted"/>
<protein>
    <submittedName>
        <fullName evidence="2">Uncharacterized protein</fullName>
    </submittedName>
</protein>
<reference evidence="2" key="1">
    <citation type="submission" date="2014-07" db="EMBL/GenBank/DDBJ databases">
        <authorList>
            <person name="Urmite Genomes Urmite Genomes"/>
        </authorList>
    </citation>
    <scope>NUCLEOTIDE SEQUENCE</scope>
    <source>
        <strain evidence="2">11W110_air</strain>
    </source>
</reference>
<evidence type="ECO:0000313" key="2">
    <source>
        <dbReference type="EMBL" id="CEA07967.1"/>
    </source>
</evidence>
<dbReference type="AlphaFoldDB" id="A0A078MRE4"/>